<proteinExistence type="predicted"/>
<dbReference type="Proteomes" id="UP000178374">
    <property type="component" value="Unassembled WGS sequence"/>
</dbReference>
<evidence type="ECO:0000256" key="1">
    <source>
        <dbReference type="SAM" id="Coils"/>
    </source>
</evidence>
<organism evidence="2 3">
    <name type="scientific">Candidatus Nomurabacteria bacterium RIFCSPHIGHO2_02_FULL_37_13</name>
    <dbReference type="NCBI Taxonomy" id="1801750"/>
    <lineage>
        <taxon>Bacteria</taxon>
        <taxon>Candidatus Nomuraibacteriota</taxon>
    </lineage>
</organism>
<gene>
    <name evidence="2" type="ORF">A3B85_00555</name>
</gene>
<keyword evidence="1" id="KW-0175">Coiled coil</keyword>
<sequence length="134" mass="15512">MDIMNGLTSAAKILREADKIEQYQQILEAQQALLNNQKRIAELEEENKKLKDITHFKETANFQNNCYWLKRENGTIDGPFCSKCVESDDLIIRLHTRSDGYATCPNCKNHAWSKGETYHKQSDPGENFFRNSAR</sequence>
<evidence type="ECO:0000313" key="3">
    <source>
        <dbReference type="Proteomes" id="UP000178374"/>
    </source>
</evidence>
<accession>A0A1F6W4J4</accession>
<protein>
    <submittedName>
        <fullName evidence="2">Uncharacterized protein</fullName>
    </submittedName>
</protein>
<reference evidence="2 3" key="1">
    <citation type="journal article" date="2016" name="Nat. Commun.">
        <title>Thousands of microbial genomes shed light on interconnected biogeochemical processes in an aquifer system.</title>
        <authorList>
            <person name="Anantharaman K."/>
            <person name="Brown C.T."/>
            <person name="Hug L.A."/>
            <person name="Sharon I."/>
            <person name="Castelle C.J."/>
            <person name="Probst A.J."/>
            <person name="Thomas B.C."/>
            <person name="Singh A."/>
            <person name="Wilkins M.J."/>
            <person name="Karaoz U."/>
            <person name="Brodie E.L."/>
            <person name="Williams K.H."/>
            <person name="Hubbard S.S."/>
            <person name="Banfield J.F."/>
        </authorList>
    </citation>
    <scope>NUCLEOTIDE SEQUENCE [LARGE SCALE GENOMIC DNA]</scope>
</reference>
<feature type="coiled-coil region" evidence="1">
    <location>
        <begin position="20"/>
        <end position="60"/>
    </location>
</feature>
<dbReference type="EMBL" id="MFUA01000018">
    <property type="protein sequence ID" value="OGI76811.1"/>
    <property type="molecule type" value="Genomic_DNA"/>
</dbReference>
<dbReference type="AlphaFoldDB" id="A0A1F6W4J4"/>
<evidence type="ECO:0000313" key="2">
    <source>
        <dbReference type="EMBL" id="OGI76811.1"/>
    </source>
</evidence>
<name>A0A1F6W4J4_9BACT</name>
<comment type="caution">
    <text evidence="2">The sequence shown here is derived from an EMBL/GenBank/DDBJ whole genome shotgun (WGS) entry which is preliminary data.</text>
</comment>